<dbReference type="Proteomes" id="UP001304515">
    <property type="component" value="Chromosome"/>
</dbReference>
<gene>
    <name evidence="5" type="ORF">RN605_01515</name>
    <name evidence="4" type="ORF">RN608_08215</name>
</gene>
<keyword evidence="5" id="KW-0808">Transferase</keyword>
<proteinExistence type="predicted"/>
<feature type="domain" description="AprA-like N-terminal" evidence="2">
    <location>
        <begin position="10"/>
        <end position="75"/>
    </location>
</feature>
<dbReference type="Pfam" id="PF23525">
    <property type="entry name" value="Methyltransf_36"/>
    <property type="match status" value="1"/>
</dbReference>
<dbReference type="InterPro" id="IPR029063">
    <property type="entry name" value="SAM-dependent_MTases_sf"/>
</dbReference>
<dbReference type="GO" id="GO:0032259">
    <property type="term" value="P:methylation"/>
    <property type="evidence" value="ECO:0007669"/>
    <property type="project" value="UniProtKB-KW"/>
</dbReference>
<feature type="domain" description="AprA-like MT2-like" evidence="1">
    <location>
        <begin position="269"/>
        <end position="533"/>
    </location>
</feature>
<dbReference type="Pfam" id="PF23589">
    <property type="entry name" value="WHD_AprA"/>
    <property type="match status" value="1"/>
</dbReference>
<keyword evidence="6" id="KW-1185">Reference proteome</keyword>
<dbReference type="Gene3D" id="3.40.50.150">
    <property type="entry name" value="Vaccinia Virus protein VP39"/>
    <property type="match status" value="1"/>
</dbReference>
<dbReference type="Gene3D" id="1.10.10.10">
    <property type="entry name" value="Winged helix-like DNA-binding domain superfamily/Winged helix DNA-binding domain"/>
    <property type="match status" value="1"/>
</dbReference>
<dbReference type="EC" id="2.1.-.-" evidence="5"/>
<organism evidence="5 6">
    <name type="scientific">Flavobacterium capsici</name>
    <dbReference type="NCBI Taxonomy" id="3075618"/>
    <lineage>
        <taxon>Bacteria</taxon>
        <taxon>Pseudomonadati</taxon>
        <taxon>Bacteroidota</taxon>
        <taxon>Flavobacteriia</taxon>
        <taxon>Flavobacteriales</taxon>
        <taxon>Flavobacteriaceae</taxon>
        <taxon>Flavobacterium</taxon>
    </lineage>
</organism>
<dbReference type="RefSeq" id="WP_313321646.1">
    <property type="nucleotide sequence ID" value="NZ_CP134878.1"/>
</dbReference>
<evidence type="ECO:0000313" key="6">
    <source>
        <dbReference type="Proteomes" id="UP001304515"/>
    </source>
</evidence>
<accession>A0AA96EYL1</accession>
<evidence type="ECO:0000259" key="1">
    <source>
        <dbReference type="Pfam" id="PF23525"/>
    </source>
</evidence>
<dbReference type="GO" id="GO:0008168">
    <property type="term" value="F:methyltransferase activity"/>
    <property type="evidence" value="ECO:0007669"/>
    <property type="project" value="UniProtKB-KW"/>
</dbReference>
<dbReference type="InterPro" id="IPR056393">
    <property type="entry name" value="AprA-like_MT2"/>
</dbReference>
<dbReference type="SUPFAM" id="SSF53335">
    <property type="entry name" value="S-adenosyl-L-methionine-dependent methyltransferases"/>
    <property type="match status" value="1"/>
</dbReference>
<dbReference type="EMBL" id="CP134890">
    <property type="protein sequence ID" value="WNM22048.1"/>
    <property type="molecule type" value="Genomic_DNA"/>
</dbReference>
<dbReference type="InterPro" id="IPR056395">
    <property type="entry name" value="WH_AprA"/>
</dbReference>
<evidence type="ECO:0000313" key="4">
    <source>
        <dbReference type="EMBL" id="WNM17996.1"/>
    </source>
</evidence>
<dbReference type="AlphaFoldDB" id="A0AA96J5W1"/>
<evidence type="ECO:0000313" key="5">
    <source>
        <dbReference type="EMBL" id="WNM22048.1"/>
    </source>
</evidence>
<sequence length="539" mass="61721">MLTTQKKSELRAVLFRHLDGIVTAPVAYTLHKKGVLDYLLEKGKVSLKEITTKFSANEGYLNVGLRVLASQGFLIQSIDNIADEVSYAINDRSKVAFAHFHLYEDVFRLMQFSEKFHPRKFEVEPFEMLSTCFKNYKNNFGITLSNDEQIRAIQQQILTHIEGQLVGPTIVMLGMSGMFHKYFMETSFRPEEFHKNPECFKEILDFLTYLGWFKEKNGKYQFTETGLFYAKRAAAYGVTVSYIPMFRKMEDLLFGNASILRNIGEHEEELHVDREMNVWGSGGAHAEYFKVVDEIIIELFNRPINEQPKGILDMGCGNGAFIEHIFNVIERQTSRGKILDDYPLFLIGVDYNEAALKVTRANLIKADIWAKVIWGDIGKPDVLANTLLEDYEIDLKELLNVRTFLDHNRIWEKPKHRTPKRVSKSTGAFAHRGERISNNEVEDNLLEHLKKWSVYVEKFGLLNIELHTISPKLTAKNLGKTAATAYDATHGFSDQYIVEIEVLHKIAAEAGLYSSQDFFTKFPNSELATVSVNLLKGKN</sequence>
<accession>A0AA96J5W1</accession>
<dbReference type="InterPro" id="IPR036388">
    <property type="entry name" value="WH-like_DNA-bd_sf"/>
</dbReference>
<dbReference type="Pfam" id="PF23526">
    <property type="entry name" value="AprA_N"/>
    <property type="match status" value="1"/>
</dbReference>
<dbReference type="EMBL" id="CP134878">
    <property type="protein sequence ID" value="WNM17996.1"/>
    <property type="molecule type" value="Genomic_DNA"/>
</dbReference>
<evidence type="ECO:0000259" key="2">
    <source>
        <dbReference type="Pfam" id="PF23526"/>
    </source>
</evidence>
<feature type="domain" description="AprA winged helix" evidence="3">
    <location>
        <begin position="162"/>
        <end position="256"/>
    </location>
</feature>
<keyword evidence="5" id="KW-0489">Methyltransferase</keyword>
<dbReference type="KEGG" id="fcj:RN605_01515"/>
<name>A0AA96J5W1_9FLAO</name>
<dbReference type="InterPro" id="IPR056394">
    <property type="entry name" value="AprA-like_N"/>
</dbReference>
<protein>
    <submittedName>
        <fullName evidence="5">Class I SAM-dependent methyltransferase</fullName>
        <ecNumber evidence="5">2.1.-.-</ecNumber>
    </submittedName>
</protein>
<reference evidence="5 6" key="1">
    <citation type="submission" date="2023-09" db="EMBL/GenBank/DDBJ databases">
        <title>Flavobacterium sp. a novel bacteria isolate from Pepper rhizosphere.</title>
        <authorList>
            <person name="Peng Y."/>
            <person name="Lee J."/>
        </authorList>
    </citation>
    <scope>NUCLEOTIDE SEQUENCE [LARGE SCALE GENOMIC DNA]</scope>
    <source>
        <strain evidence="4">PMR2A8</strain>
        <strain evidence="5 6">PMTSA4</strain>
    </source>
</reference>
<evidence type="ECO:0000259" key="3">
    <source>
        <dbReference type="Pfam" id="PF23589"/>
    </source>
</evidence>